<dbReference type="PANTHER" id="PTHR21064:SF6">
    <property type="entry name" value="AMINOGLYCOSIDE PHOSPHOTRANSFERASE DOMAIN-CONTAINING PROTEIN"/>
    <property type="match status" value="1"/>
</dbReference>
<sequence length="348" mass="40502">MSFNDEILPFVRMGLSRYRLDLHSLGIENHVKSYNWHGDIHLKIRIGQSAFSARFIGTKRYQQEGNDEFVALTDGVLADQMEYCDFLVRHSIPFMCLQRTSDGSPFARFDWCGDIYRCVLFHWISGEHITHTTPNAAYRLGEMARKIHDLSHTYPHRLSFPTLAHTKGYRKRVLVIERVLQSNQVPQTGRKQLEQYLTNAQQHILNANIPFRNDCIVITSDLNSLNVLWDETENISGIVDFEHIAYGERVETLAWLIKWYSRTSGIESHDMSPLLAREVLRGYHADALLNKSDYTRLRSLLWLSGCMNWNFVDKTLKILESNAPEQLETHLERYQRRGQALVSLLDDF</sequence>
<gene>
    <name evidence="3" type="ORF">ACFSB2_24190</name>
</gene>
<dbReference type="Proteomes" id="UP001597079">
    <property type="component" value="Unassembled WGS sequence"/>
</dbReference>
<dbReference type="EMBL" id="JBHUCX010000099">
    <property type="protein sequence ID" value="MFD1677767.1"/>
    <property type="molecule type" value="Genomic_DNA"/>
</dbReference>
<dbReference type="InterPro" id="IPR002575">
    <property type="entry name" value="Aminoglycoside_PTrfase"/>
</dbReference>
<name>A0ABW4JSB6_9BACL</name>
<dbReference type="PANTHER" id="PTHR21064">
    <property type="entry name" value="AMINOGLYCOSIDE PHOSPHOTRANSFERASE DOMAIN-CONTAINING PROTEIN-RELATED"/>
    <property type="match status" value="1"/>
</dbReference>
<dbReference type="InterPro" id="IPR050249">
    <property type="entry name" value="Pseudomonas-type_ThrB"/>
</dbReference>
<dbReference type="RefSeq" id="WP_377945681.1">
    <property type="nucleotide sequence ID" value="NZ_JBHUCX010000099.1"/>
</dbReference>
<evidence type="ECO:0000313" key="4">
    <source>
        <dbReference type="Proteomes" id="UP001597079"/>
    </source>
</evidence>
<organism evidence="3 4">
    <name type="scientific">Alicyclobacillus fodiniaquatilis</name>
    <dbReference type="NCBI Taxonomy" id="1661150"/>
    <lineage>
        <taxon>Bacteria</taxon>
        <taxon>Bacillati</taxon>
        <taxon>Bacillota</taxon>
        <taxon>Bacilli</taxon>
        <taxon>Bacillales</taxon>
        <taxon>Alicyclobacillaceae</taxon>
        <taxon>Alicyclobacillus</taxon>
    </lineage>
</organism>
<keyword evidence="4" id="KW-1185">Reference proteome</keyword>
<comment type="caution">
    <text evidence="3">The sequence shown here is derived from an EMBL/GenBank/DDBJ whole genome shotgun (WGS) entry which is preliminary data.</text>
</comment>
<feature type="domain" description="Aminoglycoside phosphotransferase" evidence="2">
    <location>
        <begin position="116"/>
        <end position="297"/>
    </location>
</feature>
<accession>A0ABW4JSB6</accession>
<evidence type="ECO:0000313" key="3">
    <source>
        <dbReference type="EMBL" id="MFD1677767.1"/>
    </source>
</evidence>
<comment type="similarity">
    <text evidence="1">Belongs to the pseudomonas-type ThrB family.</text>
</comment>
<dbReference type="Gene3D" id="3.90.1200.10">
    <property type="match status" value="1"/>
</dbReference>
<evidence type="ECO:0000256" key="1">
    <source>
        <dbReference type="ARBA" id="ARBA00038240"/>
    </source>
</evidence>
<evidence type="ECO:0000259" key="2">
    <source>
        <dbReference type="Pfam" id="PF01636"/>
    </source>
</evidence>
<dbReference type="Pfam" id="PF01636">
    <property type="entry name" value="APH"/>
    <property type="match status" value="1"/>
</dbReference>
<dbReference type="InterPro" id="IPR011009">
    <property type="entry name" value="Kinase-like_dom_sf"/>
</dbReference>
<protein>
    <submittedName>
        <fullName evidence="3">Phosphotransferase enzyme family protein</fullName>
    </submittedName>
</protein>
<reference evidence="4" key="1">
    <citation type="journal article" date="2019" name="Int. J. Syst. Evol. Microbiol.">
        <title>The Global Catalogue of Microorganisms (GCM) 10K type strain sequencing project: providing services to taxonomists for standard genome sequencing and annotation.</title>
        <authorList>
            <consortium name="The Broad Institute Genomics Platform"/>
            <consortium name="The Broad Institute Genome Sequencing Center for Infectious Disease"/>
            <person name="Wu L."/>
            <person name="Ma J."/>
        </authorList>
    </citation>
    <scope>NUCLEOTIDE SEQUENCE [LARGE SCALE GENOMIC DNA]</scope>
    <source>
        <strain evidence="4">CGMCC 1.12286</strain>
    </source>
</reference>
<dbReference type="SUPFAM" id="SSF56112">
    <property type="entry name" value="Protein kinase-like (PK-like)"/>
    <property type="match status" value="1"/>
</dbReference>
<proteinExistence type="inferred from homology"/>